<dbReference type="AlphaFoldDB" id="A0A812QRU7"/>
<evidence type="ECO:0000313" key="2">
    <source>
        <dbReference type="EMBL" id="CAE7400481.1"/>
    </source>
</evidence>
<comment type="caution">
    <text evidence="2">The sequence shown here is derived from an EMBL/GenBank/DDBJ whole genome shotgun (WGS) entry which is preliminary data.</text>
</comment>
<feature type="compositionally biased region" description="Acidic residues" evidence="1">
    <location>
        <begin position="58"/>
        <end position="100"/>
    </location>
</feature>
<name>A0A812QRU7_SYMPI</name>
<reference evidence="2" key="1">
    <citation type="submission" date="2021-02" db="EMBL/GenBank/DDBJ databases">
        <authorList>
            <person name="Dougan E. K."/>
            <person name="Rhodes N."/>
            <person name="Thang M."/>
            <person name="Chan C."/>
        </authorList>
    </citation>
    <scope>NUCLEOTIDE SEQUENCE</scope>
</reference>
<feature type="region of interest" description="Disordered" evidence="1">
    <location>
        <begin position="42"/>
        <end position="113"/>
    </location>
</feature>
<organism evidence="2 3">
    <name type="scientific">Symbiodinium pilosum</name>
    <name type="common">Dinoflagellate</name>
    <dbReference type="NCBI Taxonomy" id="2952"/>
    <lineage>
        <taxon>Eukaryota</taxon>
        <taxon>Sar</taxon>
        <taxon>Alveolata</taxon>
        <taxon>Dinophyceae</taxon>
        <taxon>Suessiales</taxon>
        <taxon>Symbiodiniaceae</taxon>
        <taxon>Symbiodinium</taxon>
    </lineage>
</organism>
<protein>
    <submittedName>
        <fullName evidence="2">Obg protein</fullName>
    </submittedName>
</protein>
<dbReference type="OrthoDB" id="430680at2759"/>
<feature type="compositionally biased region" description="Polar residues" evidence="1">
    <location>
        <begin position="454"/>
        <end position="471"/>
    </location>
</feature>
<feature type="compositionally biased region" description="Polar residues" evidence="1">
    <location>
        <begin position="144"/>
        <end position="166"/>
    </location>
</feature>
<feature type="region of interest" description="Disordered" evidence="1">
    <location>
        <begin position="453"/>
        <end position="478"/>
    </location>
</feature>
<feature type="region of interest" description="Disordered" evidence="1">
    <location>
        <begin position="129"/>
        <end position="167"/>
    </location>
</feature>
<keyword evidence="3" id="KW-1185">Reference proteome</keyword>
<dbReference type="Proteomes" id="UP000649617">
    <property type="component" value="Unassembled WGS sequence"/>
</dbReference>
<feature type="region of interest" description="Disordered" evidence="1">
    <location>
        <begin position="567"/>
        <end position="612"/>
    </location>
</feature>
<evidence type="ECO:0000313" key="3">
    <source>
        <dbReference type="Proteomes" id="UP000649617"/>
    </source>
</evidence>
<proteinExistence type="predicted"/>
<gene>
    <name evidence="2" type="primary">obg</name>
    <name evidence="2" type="ORF">SPIL2461_LOCUS9876</name>
</gene>
<accession>A0A812QRU7</accession>
<dbReference type="EMBL" id="CAJNIZ010017602">
    <property type="protein sequence ID" value="CAE7400481.1"/>
    <property type="molecule type" value="Genomic_DNA"/>
</dbReference>
<sequence length="612" mass="65117">MCQGLQQLQHEFFQDLNPAVCANCALRPTRAFVIQLCLRSARSLDEQPSEVEPQPEKDGEDTEDAEDMQSEDEESEDDENDDDEGDDDEIEDADSEDAEAEGSYATTEDATVVSEDSMAEQEVYLDDGVPAPHVPEVRPVGEASQASMSDGSKKSPTSDASASQATDYLEEDGPEAWEGDMLETAVLAEANVTRSEALESLTRYGNGSASDSSCLPAQNVSGYVVSEDSLARAAFSVQVACAVGFQGLATVSACEVPGKPYQLSGCEAETTDTGITGGACLAANATGYLVTETSLQRSGFEVSAICLPGWTGQAQAKPCKMPGETYQLVGCEAASQLDSLPLPSLPCLGNWTLTSIQAFAEDLRILASDLEAHLHTMQVKANLSALPPTPAAEAATTVLSQLQRAARSAGNAGSGPLRDAARRLGARLAPLDPRSPDPETLRAFDAIKAEATKALQTQPRQEVTTSAETPSPTIPSRECNLRGVEATGKRFEEALQGFRGAVLAKMLPREVENLHRVVHTLEVLRNSLLQHFAEPSATDPQSECERYLVGVSQLEADLAHYRSLLDPPKASRPVSQPLNGQLPPLELAQSANSASRVPTRGAGPALNARSFR</sequence>
<evidence type="ECO:0000256" key="1">
    <source>
        <dbReference type="SAM" id="MobiDB-lite"/>
    </source>
</evidence>